<keyword evidence="2 7" id="KW-0597">Phosphoprotein</keyword>
<feature type="domain" description="Response regulatory" evidence="9">
    <location>
        <begin position="4"/>
        <end position="117"/>
    </location>
</feature>
<dbReference type="GO" id="GO:0006355">
    <property type="term" value="P:regulation of DNA-templated transcription"/>
    <property type="evidence" value="ECO:0007669"/>
    <property type="project" value="InterPro"/>
</dbReference>
<evidence type="ECO:0000259" key="9">
    <source>
        <dbReference type="PROSITE" id="PS50110"/>
    </source>
</evidence>
<dbReference type="InterPro" id="IPR001867">
    <property type="entry name" value="OmpR/PhoB-type_DNA-bd"/>
</dbReference>
<comment type="subcellular location">
    <subcellularLocation>
        <location evidence="1">Cytoplasm</location>
    </subcellularLocation>
</comment>
<evidence type="ECO:0000256" key="7">
    <source>
        <dbReference type="PROSITE-ProRule" id="PRU00169"/>
    </source>
</evidence>
<dbReference type="InterPro" id="IPR011006">
    <property type="entry name" value="CheY-like_superfamily"/>
</dbReference>
<proteinExistence type="predicted"/>
<dbReference type="Gene3D" id="1.10.10.10">
    <property type="entry name" value="Winged helix-like DNA-binding domain superfamily/Winged helix DNA-binding domain"/>
    <property type="match status" value="1"/>
</dbReference>
<dbReference type="Pfam" id="PF00486">
    <property type="entry name" value="Trans_reg_C"/>
    <property type="match status" value="1"/>
</dbReference>
<feature type="DNA-binding region" description="OmpR/PhoB-type" evidence="8">
    <location>
        <begin position="130"/>
        <end position="231"/>
    </location>
</feature>
<dbReference type="OrthoDB" id="9790442at2"/>
<keyword evidence="5 8" id="KW-0238">DNA-binding</keyword>
<evidence type="ECO:0000259" key="10">
    <source>
        <dbReference type="PROSITE" id="PS51755"/>
    </source>
</evidence>
<gene>
    <name evidence="11" type="ORF">DFP98_11424</name>
</gene>
<dbReference type="InterPro" id="IPR039420">
    <property type="entry name" value="WalR-like"/>
</dbReference>
<dbReference type="Proteomes" id="UP000256977">
    <property type="component" value="Unassembled WGS sequence"/>
</dbReference>
<dbReference type="SUPFAM" id="SSF46894">
    <property type="entry name" value="C-terminal effector domain of the bipartite response regulators"/>
    <property type="match status" value="1"/>
</dbReference>
<dbReference type="FunFam" id="1.10.10.10:FF:000018">
    <property type="entry name" value="DNA-binding response regulator ResD"/>
    <property type="match status" value="1"/>
</dbReference>
<dbReference type="SMART" id="SM00448">
    <property type="entry name" value="REC"/>
    <property type="match status" value="1"/>
</dbReference>
<evidence type="ECO:0000256" key="8">
    <source>
        <dbReference type="PROSITE-ProRule" id="PRU01091"/>
    </source>
</evidence>
<dbReference type="PROSITE" id="PS51755">
    <property type="entry name" value="OMPR_PHOB"/>
    <property type="match status" value="1"/>
</dbReference>
<evidence type="ECO:0000256" key="4">
    <source>
        <dbReference type="ARBA" id="ARBA00023015"/>
    </source>
</evidence>
<dbReference type="RefSeq" id="WP_116061989.1">
    <property type="nucleotide sequence ID" value="NZ_QRDZ01000014.1"/>
</dbReference>
<dbReference type="Gene3D" id="6.10.250.690">
    <property type="match status" value="1"/>
</dbReference>
<feature type="domain" description="OmpR/PhoB-type" evidence="10">
    <location>
        <begin position="130"/>
        <end position="231"/>
    </location>
</feature>
<dbReference type="GO" id="GO:0032993">
    <property type="term" value="C:protein-DNA complex"/>
    <property type="evidence" value="ECO:0007669"/>
    <property type="project" value="TreeGrafter"/>
</dbReference>
<comment type="caution">
    <text evidence="11">The sequence shown here is derived from an EMBL/GenBank/DDBJ whole genome shotgun (WGS) entry which is preliminary data.</text>
</comment>
<reference evidence="11 12" key="1">
    <citation type="submission" date="2018-07" db="EMBL/GenBank/DDBJ databases">
        <title>Genomic Encyclopedia of Type Strains, Phase III (KMG-III): the genomes of soil and plant-associated and newly described type strains.</title>
        <authorList>
            <person name="Whitman W."/>
        </authorList>
    </citation>
    <scope>NUCLEOTIDE SEQUENCE [LARGE SCALE GENOMIC DNA]</scope>
    <source>
        <strain evidence="11 12">CECT 7287</strain>
    </source>
</reference>
<dbReference type="PROSITE" id="PS50110">
    <property type="entry name" value="RESPONSE_REGULATORY"/>
    <property type="match status" value="1"/>
</dbReference>
<dbReference type="Pfam" id="PF00072">
    <property type="entry name" value="Response_reg"/>
    <property type="match status" value="1"/>
</dbReference>
<organism evidence="11 12">
    <name type="scientific">Cohnella phaseoli</name>
    <dbReference type="NCBI Taxonomy" id="456490"/>
    <lineage>
        <taxon>Bacteria</taxon>
        <taxon>Bacillati</taxon>
        <taxon>Bacillota</taxon>
        <taxon>Bacilli</taxon>
        <taxon>Bacillales</taxon>
        <taxon>Paenibacillaceae</taxon>
        <taxon>Cohnella</taxon>
    </lineage>
</organism>
<evidence type="ECO:0000313" key="11">
    <source>
        <dbReference type="EMBL" id="RED75669.1"/>
    </source>
</evidence>
<dbReference type="EMBL" id="QRDZ01000014">
    <property type="protein sequence ID" value="RED75669.1"/>
    <property type="molecule type" value="Genomic_DNA"/>
</dbReference>
<evidence type="ECO:0000256" key="2">
    <source>
        <dbReference type="ARBA" id="ARBA00022553"/>
    </source>
</evidence>
<accession>A0A3D9JPE8</accession>
<dbReference type="PANTHER" id="PTHR48111">
    <property type="entry name" value="REGULATOR OF RPOS"/>
    <property type="match status" value="1"/>
</dbReference>
<evidence type="ECO:0000313" key="12">
    <source>
        <dbReference type="Proteomes" id="UP000256977"/>
    </source>
</evidence>
<keyword evidence="12" id="KW-1185">Reference proteome</keyword>
<dbReference type="SUPFAM" id="SSF52172">
    <property type="entry name" value="CheY-like"/>
    <property type="match status" value="1"/>
</dbReference>
<dbReference type="InterPro" id="IPR016032">
    <property type="entry name" value="Sig_transdc_resp-reg_C-effctor"/>
</dbReference>
<dbReference type="CDD" id="cd00383">
    <property type="entry name" value="trans_reg_C"/>
    <property type="match status" value="1"/>
</dbReference>
<protein>
    <submittedName>
        <fullName evidence="11">DNA-binding response OmpR family regulator</fullName>
    </submittedName>
</protein>
<dbReference type="GO" id="GO:0005829">
    <property type="term" value="C:cytosol"/>
    <property type="evidence" value="ECO:0007669"/>
    <property type="project" value="TreeGrafter"/>
</dbReference>
<dbReference type="GO" id="GO:0000976">
    <property type="term" value="F:transcription cis-regulatory region binding"/>
    <property type="evidence" value="ECO:0007669"/>
    <property type="project" value="TreeGrafter"/>
</dbReference>
<evidence type="ECO:0000256" key="6">
    <source>
        <dbReference type="ARBA" id="ARBA00023163"/>
    </source>
</evidence>
<keyword evidence="4" id="KW-0805">Transcription regulation</keyword>
<keyword evidence="6" id="KW-0804">Transcription</keyword>
<evidence type="ECO:0000256" key="5">
    <source>
        <dbReference type="ARBA" id="ARBA00023125"/>
    </source>
</evidence>
<dbReference type="InterPro" id="IPR001789">
    <property type="entry name" value="Sig_transdc_resp-reg_receiver"/>
</dbReference>
<evidence type="ECO:0000256" key="1">
    <source>
        <dbReference type="ARBA" id="ARBA00004496"/>
    </source>
</evidence>
<dbReference type="CDD" id="cd17574">
    <property type="entry name" value="REC_OmpR"/>
    <property type="match status" value="1"/>
</dbReference>
<dbReference type="AlphaFoldDB" id="A0A3D9JPE8"/>
<feature type="modified residue" description="4-aspartylphosphate" evidence="7">
    <location>
        <position position="53"/>
    </location>
</feature>
<evidence type="ECO:0000256" key="3">
    <source>
        <dbReference type="ARBA" id="ARBA00023012"/>
    </source>
</evidence>
<keyword evidence="3" id="KW-0902">Two-component regulatory system</keyword>
<dbReference type="InterPro" id="IPR036388">
    <property type="entry name" value="WH-like_DNA-bd_sf"/>
</dbReference>
<dbReference type="PANTHER" id="PTHR48111:SF40">
    <property type="entry name" value="PHOSPHATE REGULON TRANSCRIPTIONAL REGULATORY PROTEIN PHOB"/>
    <property type="match status" value="1"/>
</dbReference>
<dbReference type="GO" id="GO:0000156">
    <property type="term" value="F:phosphorelay response regulator activity"/>
    <property type="evidence" value="ECO:0007669"/>
    <property type="project" value="TreeGrafter"/>
</dbReference>
<name>A0A3D9JPE8_9BACL</name>
<dbReference type="SMART" id="SM00862">
    <property type="entry name" value="Trans_reg_C"/>
    <property type="match status" value="1"/>
</dbReference>
<sequence>MNRKILLIEDDADICDLVAIYLRREGLLVDIAPDAEQGLDMFRRNDYDLLITDILLPRMDGLQLVERIRRDSDVPIIFMTNKKTSQDIVNGLRLGGDDYVTKPFEPEVLVARVLAGLRRYQAGRGKGKKEEGKLWEDGWLKVHTGRLEVFVDNKPTTLPAKELQLLLLLLEHPNQVFSVRQLYEKIWSLDGVSDERTVMVHIHHLRKKIERDAAKPAYIVTIRGFGYKFGDTGKRS</sequence>
<dbReference type="Gene3D" id="3.40.50.2300">
    <property type="match status" value="1"/>
</dbReference>